<dbReference type="HOGENOM" id="CLU_185716_0_0_1"/>
<reference evidence="2" key="1">
    <citation type="journal article" date="2011" name="Science">
        <title>The plant cell wall-decomposing machinery underlies the functional diversity of forest fungi.</title>
        <authorList>
            <person name="Eastwood D.C."/>
            <person name="Floudas D."/>
            <person name="Binder M."/>
            <person name="Majcherczyk A."/>
            <person name="Schneider P."/>
            <person name="Aerts A."/>
            <person name="Asiegbu F.O."/>
            <person name="Baker S.E."/>
            <person name="Barry K."/>
            <person name="Bendiksby M."/>
            <person name="Blumentritt M."/>
            <person name="Coutinho P.M."/>
            <person name="Cullen D."/>
            <person name="de Vries R.P."/>
            <person name="Gathman A."/>
            <person name="Goodell B."/>
            <person name="Henrissat B."/>
            <person name="Ihrmark K."/>
            <person name="Kauserud H."/>
            <person name="Kohler A."/>
            <person name="LaButti K."/>
            <person name="Lapidus A."/>
            <person name="Lavin J.L."/>
            <person name="Lee Y.-H."/>
            <person name="Lindquist E."/>
            <person name="Lilly W."/>
            <person name="Lucas S."/>
            <person name="Morin E."/>
            <person name="Murat C."/>
            <person name="Oguiza J.A."/>
            <person name="Park J."/>
            <person name="Pisabarro A.G."/>
            <person name="Riley R."/>
            <person name="Rosling A."/>
            <person name="Salamov A."/>
            <person name="Schmidt O."/>
            <person name="Schmutz J."/>
            <person name="Skrede I."/>
            <person name="Stenlid J."/>
            <person name="Wiebenga A."/>
            <person name="Xie X."/>
            <person name="Kuees U."/>
            <person name="Hibbett D.S."/>
            <person name="Hoffmeister D."/>
            <person name="Hoegberg N."/>
            <person name="Martin F."/>
            <person name="Grigoriev I.V."/>
            <person name="Watkinson S.C."/>
        </authorList>
    </citation>
    <scope>NUCLEOTIDE SEQUENCE [LARGE SCALE GENOMIC DNA]</scope>
    <source>
        <strain evidence="2">strain S7.3</strain>
    </source>
</reference>
<protein>
    <submittedName>
        <fullName evidence="1">Uncharacterized protein</fullName>
    </submittedName>
</protein>
<dbReference type="InParanoid" id="F8PFG8"/>
<evidence type="ECO:0000313" key="1">
    <source>
        <dbReference type="EMBL" id="EGO04737.1"/>
    </source>
</evidence>
<gene>
    <name evidence="1" type="ORF">SERLA73DRAFT_44116</name>
</gene>
<dbReference type="AlphaFoldDB" id="F8PFG8"/>
<name>F8PFG8_SERL3</name>
<evidence type="ECO:0000313" key="2">
    <source>
        <dbReference type="Proteomes" id="UP000008063"/>
    </source>
</evidence>
<dbReference type="Pfam" id="PF20414">
    <property type="entry name" value="DUF6698"/>
    <property type="match status" value="1"/>
</dbReference>
<keyword evidence="2" id="KW-1185">Reference proteome</keyword>
<proteinExistence type="predicted"/>
<dbReference type="Proteomes" id="UP000008063">
    <property type="component" value="Unassembled WGS sequence"/>
</dbReference>
<dbReference type="InterPro" id="IPR046521">
    <property type="entry name" value="DUF6698"/>
</dbReference>
<accession>F8PFG8</accession>
<sequence>VTKTSIVYIATQVQFSLTSASTFLPTDLITDSERFYNIILELLDDPEENVEVNHLMAW</sequence>
<dbReference type="OrthoDB" id="2675119at2759"/>
<dbReference type="STRING" id="936435.F8PFG8"/>
<organism evidence="2">
    <name type="scientific">Serpula lacrymans var. lacrymans (strain S7.3)</name>
    <name type="common">Dry rot fungus</name>
    <dbReference type="NCBI Taxonomy" id="936435"/>
    <lineage>
        <taxon>Eukaryota</taxon>
        <taxon>Fungi</taxon>
        <taxon>Dikarya</taxon>
        <taxon>Basidiomycota</taxon>
        <taxon>Agaricomycotina</taxon>
        <taxon>Agaricomycetes</taxon>
        <taxon>Agaricomycetidae</taxon>
        <taxon>Boletales</taxon>
        <taxon>Coniophorineae</taxon>
        <taxon>Serpulaceae</taxon>
        <taxon>Serpula</taxon>
    </lineage>
</organism>
<dbReference type="EMBL" id="GL945474">
    <property type="protein sequence ID" value="EGO04737.1"/>
    <property type="molecule type" value="Genomic_DNA"/>
</dbReference>
<feature type="non-terminal residue" evidence="1">
    <location>
        <position position="1"/>
    </location>
</feature>